<dbReference type="PANTHER" id="PTHR42679:SF2">
    <property type="entry name" value="S-METHYL-5'-THIOADENOSINE PHOSPHORYLASE"/>
    <property type="match status" value="1"/>
</dbReference>
<dbReference type="EC" id="2.4.2.28" evidence="4"/>
<dbReference type="GO" id="GO:0006166">
    <property type="term" value="P:purine ribonucleoside salvage"/>
    <property type="evidence" value="ECO:0007669"/>
    <property type="project" value="UniProtKB-KW"/>
</dbReference>
<dbReference type="Pfam" id="PF01048">
    <property type="entry name" value="PNP_UDP_1"/>
    <property type="match status" value="1"/>
</dbReference>
<keyword evidence="1 4" id="KW-0328">Glycosyltransferase</keyword>
<organism evidence="6 7">
    <name type="scientific">Muiribacterium halophilum</name>
    <dbReference type="NCBI Taxonomy" id="2053465"/>
    <lineage>
        <taxon>Bacteria</taxon>
        <taxon>Candidatus Muiribacteriota</taxon>
        <taxon>Candidatus Muiribacteriia</taxon>
        <taxon>Candidatus Muiribacteriales</taxon>
        <taxon>Candidatus Muiribacteriaceae</taxon>
        <taxon>Candidatus Muiribacterium</taxon>
    </lineage>
</organism>
<dbReference type="InterPro" id="IPR035994">
    <property type="entry name" value="Nucleoside_phosphorylase_sf"/>
</dbReference>
<feature type="site" description="Important for substrate specificity" evidence="4">
    <location>
        <position position="166"/>
    </location>
</feature>
<keyword evidence="3 4" id="KW-0660">Purine salvage</keyword>
<sequence length="283" mass="31020">MPEIGVIGGSGLYELDELTDIREEKVETPFGDPSDNVIIGKIGDREVAFLPRHGRGHKLTPSEVPYRANIYALKKLGVKYIVSVSAVGSLKEGIKPGEFLIPSQLYDRTKGIRESTFFGNGIVGHVAVADPYCGELSMQVYKAAIDTGVNVHMGGTYVCIEGPTFSTRSESHTYRHFGFDIIGMTGIPEAKLAREAEIAFANISLVTDYDVWHEEDVSAAKVVETMNKNIGNAKKVLANLLPKIDLKKECSCHDALKFAIQTDLSKITEEEKKQFGVLLEGKL</sequence>
<dbReference type="Proteomes" id="UP000234857">
    <property type="component" value="Unassembled WGS sequence"/>
</dbReference>
<dbReference type="GO" id="GO:0019509">
    <property type="term" value="P:L-methionine salvage from methylthioadenosine"/>
    <property type="evidence" value="ECO:0007669"/>
    <property type="project" value="UniProtKB-UniRule"/>
</dbReference>
<dbReference type="InterPro" id="IPR010044">
    <property type="entry name" value="MTAP"/>
</dbReference>
<feature type="site" description="Important for substrate specificity" evidence="4">
    <location>
        <position position="219"/>
    </location>
</feature>
<dbReference type="Gene3D" id="3.40.50.1580">
    <property type="entry name" value="Nucleoside phosphorylase domain"/>
    <property type="match status" value="1"/>
</dbReference>
<feature type="binding site" evidence="4">
    <location>
        <position position="10"/>
    </location>
    <ligand>
        <name>phosphate</name>
        <dbReference type="ChEBI" id="CHEBI:43474"/>
    </ligand>
</feature>
<dbReference type="EMBL" id="PKTG01000035">
    <property type="protein sequence ID" value="PLX19282.1"/>
    <property type="molecule type" value="Genomic_DNA"/>
</dbReference>
<dbReference type="HAMAP" id="MF_01963">
    <property type="entry name" value="MTAP"/>
    <property type="match status" value="1"/>
</dbReference>
<name>A0A2N5ZL00_MUIH1</name>
<comment type="function">
    <text evidence="4">Catalyzes the reversible phosphorylation of S-methyl-5'-thioadenosine (MTA) to adenine and 5-methylthioribose-1-phosphate. Involved in the breakdown of MTA, a major by-product of polyamine biosynthesis. Responsible for the first step in the methionine salvage pathway after MTA has been generated from S-adenosylmethionine. Has broad substrate specificity with 6-aminopurine nucleosides as preferred substrates.</text>
</comment>
<feature type="binding site" evidence="4">
    <location>
        <begin position="208"/>
        <end position="210"/>
    </location>
    <ligand>
        <name>substrate</name>
    </ligand>
</feature>
<comment type="subunit">
    <text evidence="4">Homohexamer. Dimer of a homotrimer.</text>
</comment>
<accession>A0A2N5ZL00</accession>
<dbReference type="SUPFAM" id="SSF53167">
    <property type="entry name" value="Purine and uridine phosphorylases"/>
    <property type="match status" value="1"/>
</dbReference>
<feature type="binding site" evidence="4">
    <location>
        <position position="184"/>
    </location>
    <ligand>
        <name>substrate</name>
    </ligand>
</feature>
<dbReference type="FunFam" id="3.40.50.1580:FF:000012">
    <property type="entry name" value="Probable 6-oxopurine nucleoside phosphorylase"/>
    <property type="match status" value="1"/>
</dbReference>
<feature type="binding site" evidence="4">
    <location>
        <begin position="85"/>
        <end position="86"/>
    </location>
    <ligand>
        <name>phosphate</name>
        <dbReference type="ChEBI" id="CHEBI:43474"/>
    </ligand>
</feature>
<dbReference type="UniPathway" id="UPA00904">
    <property type="reaction ID" value="UER00873"/>
</dbReference>
<reference evidence="6 7" key="1">
    <citation type="submission" date="2017-11" db="EMBL/GenBank/DDBJ databases">
        <title>Genome-resolved metagenomics identifies genetic mobility, metabolic interactions, and unexpected diversity in perchlorate-reducing communities.</title>
        <authorList>
            <person name="Barnum T.P."/>
            <person name="Figueroa I.A."/>
            <person name="Carlstrom C.I."/>
            <person name="Lucas L.N."/>
            <person name="Engelbrektson A.L."/>
            <person name="Coates J.D."/>
        </authorList>
    </citation>
    <scope>NUCLEOTIDE SEQUENCE [LARGE SCALE GENOMIC DNA]</scope>
    <source>
        <strain evidence="6">BM706</strain>
    </source>
</reference>
<dbReference type="InterPro" id="IPR000845">
    <property type="entry name" value="Nucleoside_phosphorylase_d"/>
</dbReference>
<dbReference type="GO" id="GO:0005829">
    <property type="term" value="C:cytosol"/>
    <property type="evidence" value="ECO:0007669"/>
    <property type="project" value="TreeGrafter"/>
</dbReference>
<dbReference type="AlphaFoldDB" id="A0A2N5ZL00"/>
<dbReference type="PROSITE" id="PS01240">
    <property type="entry name" value="PNP_MTAP_2"/>
    <property type="match status" value="1"/>
</dbReference>
<dbReference type="NCBIfam" id="TIGR01694">
    <property type="entry name" value="MTAP"/>
    <property type="match status" value="1"/>
</dbReference>
<keyword evidence="2 4" id="KW-0808">Transferase</keyword>
<comment type="similarity">
    <text evidence="4">Belongs to the PNP/MTAP phosphorylase family. MTAP subfamily.</text>
</comment>
<evidence type="ECO:0000313" key="7">
    <source>
        <dbReference type="Proteomes" id="UP000234857"/>
    </source>
</evidence>
<proteinExistence type="inferred from homology"/>
<protein>
    <recommendedName>
        <fullName evidence="4">S-methyl-5'-thioadenosine phosphorylase</fullName>
        <ecNumber evidence="4">2.4.2.28</ecNumber>
    </recommendedName>
    <alternativeName>
        <fullName evidence="4">5'-methylthioadenosine phosphorylase</fullName>
        <shortName evidence="4">MTA phosphorylase</shortName>
        <shortName evidence="4">MTAP</shortName>
    </alternativeName>
</protein>
<dbReference type="PANTHER" id="PTHR42679">
    <property type="entry name" value="S-METHYL-5'-THIOADENOSINE PHOSPHORYLASE"/>
    <property type="match status" value="1"/>
</dbReference>
<dbReference type="GO" id="GO:0017061">
    <property type="term" value="F:S-methyl-5-thioadenosine phosphorylase activity"/>
    <property type="evidence" value="ECO:0007669"/>
    <property type="project" value="UniProtKB-UniRule"/>
</dbReference>
<feature type="binding site" evidence="4">
    <location>
        <position position="185"/>
    </location>
    <ligand>
        <name>phosphate</name>
        <dbReference type="ChEBI" id="CHEBI:43474"/>
    </ligand>
</feature>
<feature type="domain" description="Nucleoside phosphorylase" evidence="5">
    <location>
        <begin position="3"/>
        <end position="241"/>
    </location>
</feature>
<evidence type="ECO:0000256" key="2">
    <source>
        <dbReference type="ARBA" id="ARBA00022679"/>
    </source>
</evidence>
<dbReference type="InterPro" id="IPR018099">
    <property type="entry name" value="Purine_phosphorylase-2_CS"/>
</dbReference>
<comment type="pathway">
    <text evidence="4">Amino-acid biosynthesis; L-methionine biosynthesis via salvage pathway; S-methyl-5-thio-alpha-D-ribose 1-phosphate from S-methyl-5'-thioadenosine (phosphorylase route): step 1/1.</text>
</comment>
<comment type="caution">
    <text evidence="6">The sequence shown here is derived from an EMBL/GenBank/DDBJ whole genome shotgun (WGS) entry which is preliminary data.</text>
</comment>
<gene>
    <name evidence="4 6" type="primary">mtnP</name>
    <name evidence="6" type="ORF">C0601_02195</name>
</gene>
<evidence type="ECO:0000256" key="1">
    <source>
        <dbReference type="ARBA" id="ARBA00022676"/>
    </source>
</evidence>
<evidence type="ECO:0000259" key="5">
    <source>
        <dbReference type="Pfam" id="PF01048"/>
    </source>
</evidence>
<evidence type="ECO:0000256" key="4">
    <source>
        <dbReference type="HAMAP-Rule" id="MF_01963"/>
    </source>
</evidence>
<evidence type="ECO:0000313" key="6">
    <source>
        <dbReference type="EMBL" id="PLX19282.1"/>
    </source>
</evidence>
<feature type="binding site" evidence="4">
    <location>
        <begin position="52"/>
        <end position="53"/>
    </location>
    <ligand>
        <name>phosphate</name>
        <dbReference type="ChEBI" id="CHEBI:43474"/>
    </ligand>
</feature>
<comment type="catalytic activity">
    <reaction evidence="4">
        <text>S-methyl-5'-thioadenosine + phosphate = 5-(methylsulfanyl)-alpha-D-ribose 1-phosphate + adenine</text>
        <dbReference type="Rhea" id="RHEA:11852"/>
        <dbReference type="ChEBI" id="CHEBI:16708"/>
        <dbReference type="ChEBI" id="CHEBI:17509"/>
        <dbReference type="ChEBI" id="CHEBI:43474"/>
        <dbReference type="ChEBI" id="CHEBI:58533"/>
        <dbReference type="EC" id="2.4.2.28"/>
    </reaction>
</comment>
<evidence type="ECO:0000256" key="3">
    <source>
        <dbReference type="ARBA" id="ARBA00022726"/>
    </source>
</evidence>
<dbReference type="CDD" id="cd09010">
    <property type="entry name" value="MTAP_SsMTAPII_like_MTIP"/>
    <property type="match status" value="1"/>
</dbReference>